<dbReference type="NCBIfam" id="TIGR01730">
    <property type="entry name" value="RND_mfp"/>
    <property type="match status" value="1"/>
</dbReference>
<organism evidence="5 6">
    <name type="scientific">Hallella colorans</name>
    <dbReference type="NCBI Taxonomy" id="1703337"/>
    <lineage>
        <taxon>Bacteria</taxon>
        <taxon>Pseudomonadati</taxon>
        <taxon>Bacteroidota</taxon>
        <taxon>Bacteroidia</taxon>
        <taxon>Bacteroidales</taxon>
        <taxon>Prevotellaceae</taxon>
        <taxon>Hallella</taxon>
    </lineage>
</organism>
<evidence type="ECO:0000259" key="3">
    <source>
        <dbReference type="Pfam" id="PF25973"/>
    </source>
</evidence>
<dbReference type="PANTHER" id="PTHR30469">
    <property type="entry name" value="MULTIDRUG RESISTANCE PROTEIN MDTA"/>
    <property type="match status" value="1"/>
</dbReference>
<dbReference type="Gene3D" id="1.10.287.470">
    <property type="entry name" value="Helix hairpin bin"/>
    <property type="match status" value="1"/>
</dbReference>
<dbReference type="OrthoDB" id="9798190at2"/>
<dbReference type="InterPro" id="IPR006143">
    <property type="entry name" value="RND_pump_MFP"/>
</dbReference>
<evidence type="ECO:0000256" key="1">
    <source>
        <dbReference type="ARBA" id="ARBA00009477"/>
    </source>
</evidence>
<dbReference type="Pfam" id="PF25973">
    <property type="entry name" value="BSH_CzcB"/>
    <property type="match status" value="1"/>
</dbReference>
<accession>A0A2U0ULH6</accession>
<dbReference type="FunFam" id="2.40.30.170:FF:000010">
    <property type="entry name" value="Efflux RND transporter periplasmic adaptor subunit"/>
    <property type="match status" value="1"/>
</dbReference>
<dbReference type="Gene3D" id="2.40.30.170">
    <property type="match status" value="1"/>
</dbReference>
<dbReference type="Gene3D" id="2.40.420.20">
    <property type="match status" value="1"/>
</dbReference>
<dbReference type="Proteomes" id="UP000245870">
    <property type="component" value="Unassembled WGS sequence"/>
</dbReference>
<dbReference type="GO" id="GO:1990281">
    <property type="term" value="C:efflux pump complex"/>
    <property type="evidence" value="ECO:0007669"/>
    <property type="project" value="TreeGrafter"/>
</dbReference>
<feature type="domain" description="CusB-like beta-barrel" evidence="2">
    <location>
        <begin position="205"/>
        <end position="278"/>
    </location>
</feature>
<feature type="domain" description="CzcB-like barrel-sandwich hybrid" evidence="3">
    <location>
        <begin position="66"/>
        <end position="192"/>
    </location>
</feature>
<dbReference type="PROSITE" id="PS51257">
    <property type="entry name" value="PROKAR_LIPOPROTEIN"/>
    <property type="match status" value="1"/>
</dbReference>
<dbReference type="PANTHER" id="PTHR30469:SF20">
    <property type="entry name" value="EFFLUX RND TRANSPORTER PERIPLASMIC ADAPTOR SUBUNIT"/>
    <property type="match status" value="1"/>
</dbReference>
<comment type="caution">
    <text evidence="5">The sequence shown here is derived from an EMBL/GenBank/DDBJ whole genome shotgun (WGS) entry which is preliminary data.</text>
</comment>
<dbReference type="SUPFAM" id="SSF111369">
    <property type="entry name" value="HlyD-like secretion proteins"/>
    <property type="match status" value="1"/>
</dbReference>
<feature type="domain" description="YknX-like C-terminal permuted SH3-like" evidence="4">
    <location>
        <begin position="296"/>
        <end position="353"/>
    </location>
</feature>
<name>A0A2U0ULH6_9BACT</name>
<dbReference type="RefSeq" id="WP_116615614.1">
    <property type="nucleotide sequence ID" value="NZ_CALDWB010000001.1"/>
</dbReference>
<dbReference type="AlphaFoldDB" id="A0A2U0ULH6"/>
<dbReference type="Pfam" id="PF25954">
    <property type="entry name" value="Beta-barrel_RND_2"/>
    <property type="match status" value="1"/>
</dbReference>
<reference evidence="5 6" key="1">
    <citation type="submission" date="2018-05" db="EMBL/GenBank/DDBJ databases">
        <title>Genomic Encyclopedia of Type Strains, Phase IV (KMG-IV): sequencing the most valuable type-strain genomes for metagenomic binning, comparative biology and taxonomic classification.</title>
        <authorList>
            <person name="Goeker M."/>
        </authorList>
    </citation>
    <scope>NUCLEOTIDE SEQUENCE [LARGE SCALE GENOMIC DNA]</scope>
    <source>
        <strain evidence="5 6">DSM 100333</strain>
    </source>
</reference>
<dbReference type="EMBL" id="QENY01000002">
    <property type="protein sequence ID" value="PVX58502.1"/>
    <property type="molecule type" value="Genomic_DNA"/>
</dbReference>
<sequence>MKSIVCKIVYGSMIFFVMGCSHKNKQSDNIVNVKTMTANTLGISENSGYPGTIEEVDGTALSFSSAGTIKTLYIHEGQQVSAGQTIGVIDASTSANALTMAKATTNQARESVRQAEDAYRRMKMLHDNGSLPEIKWVEVETKVSQAKQMLTQAQAAEQIARKGLSDTRLKAPFSGYIVGKKAEVGQNVMPGQPIAKLVKIDQVKVKISVPEEDLSRINVGQKITFNVSSLGNENYTGKITEKNVSADPISRAYTVKALVNNTNRKLLPGMVCNAYIHATSMQKTGIMLPANIIQIDVDNKPFVWVVEKGKAVKRMLMLGNNAGEKIVIESGLNEGDKVIIEGQQKVSNGQKVRTL</sequence>
<evidence type="ECO:0000313" key="6">
    <source>
        <dbReference type="Proteomes" id="UP000245870"/>
    </source>
</evidence>
<gene>
    <name evidence="5" type="ORF">C7379_10220</name>
</gene>
<dbReference type="Gene3D" id="2.40.50.100">
    <property type="match status" value="1"/>
</dbReference>
<dbReference type="InterPro" id="IPR058647">
    <property type="entry name" value="BSH_CzcB-like"/>
</dbReference>
<evidence type="ECO:0000259" key="2">
    <source>
        <dbReference type="Pfam" id="PF25954"/>
    </source>
</evidence>
<protein>
    <submittedName>
        <fullName evidence="5">RND family efflux transporter MFP subunit</fullName>
    </submittedName>
</protein>
<comment type="similarity">
    <text evidence="1">Belongs to the membrane fusion protein (MFP) (TC 8.A.1) family.</text>
</comment>
<dbReference type="InterPro" id="IPR058637">
    <property type="entry name" value="YknX-like_C"/>
</dbReference>
<evidence type="ECO:0000259" key="4">
    <source>
        <dbReference type="Pfam" id="PF25989"/>
    </source>
</evidence>
<keyword evidence="6" id="KW-1185">Reference proteome</keyword>
<dbReference type="GO" id="GO:0015562">
    <property type="term" value="F:efflux transmembrane transporter activity"/>
    <property type="evidence" value="ECO:0007669"/>
    <property type="project" value="TreeGrafter"/>
</dbReference>
<proteinExistence type="inferred from homology"/>
<dbReference type="InterPro" id="IPR058792">
    <property type="entry name" value="Beta-barrel_RND_2"/>
</dbReference>
<dbReference type="Pfam" id="PF25989">
    <property type="entry name" value="YknX_C"/>
    <property type="match status" value="1"/>
</dbReference>
<evidence type="ECO:0000313" key="5">
    <source>
        <dbReference type="EMBL" id="PVX58502.1"/>
    </source>
</evidence>